<evidence type="ECO:0000313" key="1">
    <source>
        <dbReference type="EMBL" id="MDR9896902.1"/>
    </source>
</evidence>
<proteinExistence type="predicted"/>
<accession>A0AAP5I8G8</accession>
<sequence length="212" mass="24101">MIIFTYDVLPNHSTQQYFNPIVNTNIPINIAKKLENPAVEIRYVTQRRQKPPHVNLLFDITLRNHHSLSRWFIIPSNLTMNFTPEKATPDGLEVFELKGSGRVVIGRVLGIDGFQALLLPAGAEIRIRNFPISFWGELPQVLSIDVITATRLSIGDQLAETRFGINPTSDPRADVREDKQAILSSRDFKNQELPVSMLEEQRFKLNVNLVSQ</sequence>
<gene>
    <name evidence="1" type="ORF">G7B40_020365</name>
</gene>
<name>A0AAP5I8G8_9CYAN</name>
<dbReference type="EMBL" id="JAALHA020000010">
    <property type="protein sequence ID" value="MDR9896902.1"/>
    <property type="molecule type" value="Genomic_DNA"/>
</dbReference>
<comment type="caution">
    <text evidence="1">The sequence shown here is derived from an EMBL/GenBank/DDBJ whole genome shotgun (WGS) entry which is preliminary data.</text>
</comment>
<dbReference type="AlphaFoldDB" id="A0AAP5I8G8"/>
<evidence type="ECO:0000313" key="2">
    <source>
        <dbReference type="Proteomes" id="UP000667802"/>
    </source>
</evidence>
<organism evidence="1 2">
    <name type="scientific">Aetokthonos hydrillicola Thurmond2011</name>
    <dbReference type="NCBI Taxonomy" id="2712845"/>
    <lineage>
        <taxon>Bacteria</taxon>
        <taxon>Bacillati</taxon>
        <taxon>Cyanobacteriota</taxon>
        <taxon>Cyanophyceae</taxon>
        <taxon>Nostocales</taxon>
        <taxon>Hapalosiphonaceae</taxon>
        <taxon>Aetokthonos</taxon>
    </lineage>
</organism>
<dbReference type="Proteomes" id="UP000667802">
    <property type="component" value="Unassembled WGS sequence"/>
</dbReference>
<reference evidence="2" key="1">
    <citation type="journal article" date="2021" name="Science">
        <title>Hunting the eagle killer: A cyanobacterial neurotoxin causes vacuolar myelinopathy.</title>
        <authorList>
            <person name="Breinlinger S."/>
            <person name="Phillips T.J."/>
            <person name="Haram B.N."/>
            <person name="Mares J."/>
            <person name="Martinez Yerena J.A."/>
            <person name="Hrouzek P."/>
            <person name="Sobotka R."/>
            <person name="Henderson W.M."/>
            <person name="Schmieder P."/>
            <person name="Williams S.M."/>
            <person name="Lauderdale J.D."/>
            <person name="Wilde H.D."/>
            <person name="Gerrin W."/>
            <person name="Kust A."/>
            <person name="Washington J.W."/>
            <person name="Wagner C."/>
            <person name="Geier B."/>
            <person name="Liebeke M."/>
            <person name="Enke H."/>
            <person name="Niedermeyer T.H.J."/>
            <person name="Wilde S.B."/>
        </authorList>
    </citation>
    <scope>NUCLEOTIDE SEQUENCE [LARGE SCALE GENOMIC DNA]</scope>
    <source>
        <strain evidence="2">Thurmond2011</strain>
    </source>
</reference>
<protein>
    <submittedName>
        <fullName evidence="1">Uncharacterized protein</fullName>
    </submittedName>
</protein>
<keyword evidence="2" id="KW-1185">Reference proteome</keyword>